<evidence type="ECO:0000313" key="3">
    <source>
        <dbReference type="WBParaSite" id="SMUV_0000369101-mRNA-1"/>
    </source>
</evidence>
<protein>
    <submittedName>
        <fullName evidence="3">CPG4 domain-containing protein</fullName>
    </submittedName>
</protein>
<name>A0A0N5AH52_9BILA</name>
<dbReference type="Proteomes" id="UP000046393">
    <property type="component" value="Unplaced"/>
</dbReference>
<accession>A0A0N5AH52</accession>
<dbReference type="STRING" id="451379.A0A0N5AH52"/>
<keyword evidence="2" id="KW-1185">Reference proteome</keyword>
<feature type="region of interest" description="Disordered" evidence="1">
    <location>
        <begin position="261"/>
        <end position="311"/>
    </location>
</feature>
<organism evidence="2 3">
    <name type="scientific">Syphacia muris</name>
    <dbReference type="NCBI Taxonomy" id="451379"/>
    <lineage>
        <taxon>Eukaryota</taxon>
        <taxon>Metazoa</taxon>
        <taxon>Ecdysozoa</taxon>
        <taxon>Nematoda</taxon>
        <taxon>Chromadorea</taxon>
        <taxon>Rhabditida</taxon>
        <taxon>Spirurina</taxon>
        <taxon>Oxyuridomorpha</taxon>
        <taxon>Oxyuroidea</taxon>
        <taxon>Oxyuridae</taxon>
        <taxon>Syphacia</taxon>
    </lineage>
</organism>
<dbReference type="WBParaSite" id="SMUV_0000369101-mRNA-1">
    <property type="protein sequence ID" value="SMUV_0000369101-mRNA-1"/>
    <property type="gene ID" value="SMUV_0000369101"/>
</dbReference>
<evidence type="ECO:0000313" key="2">
    <source>
        <dbReference type="Proteomes" id="UP000046393"/>
    </source>
</evidence>
<dbReference type="AlphaFoldDB" id="A0A0N5AH52"/>
<reference evidence="3" key="1">
    <citation type="submission" date="2017-02" db="UniProtKB">
        <authorList>
            <consortium name="WormBaseParasite"/>
        </authorList>
    </citation>
    <scope>IDENTIFICATION</scope>
</reference>
<proteinExistence type="predicted"/>
<feature type="compositionally biased region" description="Polar residues" evidence="1">
    <location>
        <begin position="290"/>
        <end position="305"/>
    </location>
</feature>
<sequence>MESCLKTNPLLLSGAKNFRVFENIIRDIDNYCRDLELTLKCAKSCNGDSHVELQHKLLLLDNYICSEKVEEFRVAKDCVQKQQTNSIDQCISLCDAPEDSALQLDILPAKIMDFTEHLKDLAPKCRQLECILKCSVKRMNQECAGSGELLKEISREQIMETSKRIMQNDANETSTKVQNMLQNLPDQCVFLANLAQFEELFDDEEMGAEMPTEVSTLEEVETIAPPLSPDNTGIKTVFGELDEHASTKIFDVVVEPDTTAATGINKNEDAVNSRTTEASIPEMPKETQDNSDASSNGEITDNSNDNAKEMDHNEGFIPVNEVTPLEPNKDDDENKATMVNSTVATIHINDDEIEKNKVEERLHRPVAGSQRQSVLLSIFVALISAIVLLS</sequence>
<evidence type="ECO:0000256" key="1">
    <source>
        <dbReference type="SAM" id="MobiDB-lite"/>
    </source>
</evidence>